<dbReference type="EMBL" id="UYRR01024345">
    <property type="protein sequence ID" value="VDK33731.1"/>
    <property type="molecule type" value="Genomic_DNA"/>
</dbReference>
<name>A0A0M3JMS0_ANISI</name>
<reference evidence="4 5" key="1">
    <citation type="submission" date="2017-02" db="UniProtKB">
        <authorList>
            <consortium name="WormBaseParasite"/>
        </authorList>
    </citation>
    <scope>IDENTIFICATION</scope>
</reference>
<dbReference type="WBParaSite" id="ASIM_0000829501-mRNA-1">
    <property type="protein sequence ID" value="ASIM_0000829501-mRNA-1"/>
    <property type="gene ID" value="ASIM_0000829501"/>
</dbReference>
<keyword evidence="3" id="KW-1185">Reference proteome</keyword>
<sequence>MDLRSTVVTAALTWTGETFEKNVQIRIDANGQIVDIGKEIVNSNETLTDLGSKVWEVSFISLDLNYVSTSA</sequence>
<accession>A0A0M3JMS0</accession>
<evidence type="ECO:0000313" key="4">
    <source>
        <dbReference type="WBParaSite" id="ASIM_0000829501-mRNA-1"/>
    </source>
</evidence>
<gene>
    <name evidence="1" type="ORF">ASIM_LOCUS8048</name>
    <name evidence="2" type="ORF">ASIM_LOCUS8701</name>
</gene>
<dbReference type="AlphaFoldDB" id="A0A0M3JMS0"/>
<protein>
    <submittedName>
        <fullName evidence="4 5">BppU_N domain-containing protein</fullName>
    </submittedName>
</protein>
<organism evidence="5">
    <name type="scientific">Anisakis simplex</name>
    <name type="common">Herring worm</name>
    <dbReference type="NCBI Taxonomy" id="6269"/>
    <lineage>
        <taxon>Eukaryota</taxon>
        <taxon>Metazoa</taxon>
        <taxon>Ecdysozoa</taxon>
        <taxon>Nematoda</taxon>
        <taxon>Chromadorea</taxon>
        <taxon>Rhabditida</taxon>
        <taxon>Spirurina</taxon>
        <taxon>Ascaridomorpha</taxon>
        <taxon>Ascaridoidea</taxon>
        <taxon>Anisakidae</taxon>
        <taxon>Anisakis</taxon>
        <taxon>Anisakis simplex complex</taxon>
    </lineage>
</organism>
<evidence type="ECO:0000313" key="1">
    <source>
        <dbReference type="EMBL" id="VDK30671.1"/>
    </source>
</evidence>
<evidence type="ECO:0000313" key="2">
    <source>
        <dbReference type="EMBL" id="VDK33731.1"/>
    </source>
</evidence>
<dbReference type="OrthoDB" id="194468at2759"/>
<dbReference type="WBParaSite" id="ASIM_0000895901-mRNA-1">
    <property type="protein sequence ID" value="ASIM_0000895901-mRNA-1"/>
    <property type="gene ID" value="ASIM_0000895901"/>
</dbReference>
<dbReference type="Proteomes" id="UP000267096">
    <property type="component" value="Unassembled WGS sequence"/>
</dbReference>
<dbReference type="EMBL" id="UYRR01020823">
    <property type="protein sequence ID" value="VDK30671.1"/>
    <property type="molecule type" value="Genomic_DNA"/>
</dbReference>
<evidence type="ECO:0000313" key="5">
    <source>
        <dbReference type="WBParaSite" id="ASIM_0000895901-mRNA-1"/>
    </source>
</evidence>
<evidence type="ECO:0000313" key="3">
    <source>
        <dbReference type="Proteomes" id="UP000267096"/>
    </source>
</evidence>
<reference evidence="1 3" key="2">
    <citation type="submission" date="2018-11" db="EMBL/GenBank/DDBJ databases">
        <authorList>
            <consortium name="Pathogen Informatics"/>
        </authorList>
    </citation>
    <scope>NUCLEOTIDE SEQUENCE [LARGE SCALE GENOMIC DNA]</scope>
</reference>
<proteinExistence type="predicted"/>